<evidence type="ECO:0008006" key="3">
    <source>
        <dbReference type="Google" id="ProtNLM"/>
    </source>
</evidence>
<dbReference type="Proteomes" id="UP001595859">
    <property type="component" value="Unassembled WGS sequence"/>
</dbReference>
<dbReference type="RefSeq" id="WP_378059621.1">
    <property type="nucleotide sequence ID" value="NZ_JBHSIS010000020.1"/>
</dbReference>
<dbReference type="InterPro" id="IPR029058">
    <property type="entry name" value="AB_hydrolase_fold"/>
</dbReference>
<gene>
    <name evidence="1" type="ORF">ACFPCV_29385</name>
</gene>
<sequence length="114" mass="12502">MPIGLASFAGDFTSIRRFVDRDHENVVSWHEYTIGGHYAAHQTPDVLVADVRGFYGDLLTPDVCPLGPFRSRRAWFRYVVVRAGATRRRGCGGRCPVGASHPRVSGRRAAGTGC</sequence>
<organism evidence="1 2">
    <name type="scientific">Actinophytocola glycyrrhizae</name>
    <dbReference type="NCBI Taxonomy" id="2044873"/>
    <lineage>
        <taxon>Bacteria</taxon>
        <taxon>Bacillati</taxon>
        <taxon>Actinomycetota</taxon>
        <taxon>Actinomycetes</taxon>
        <taxon>Pseudonocardiales</taxon>
        <taxon>Pseudonocardiaceae</taxon>
    </lineage>
</organism>
<dbReference type="Gene3D" id="3.40.50.1820">
    <property type="entry name" value="alpha/beta hydrolase"/>
    <property type="match status" value="1"/>
</dbReference>
<keyword evidence="2" id="KW-1185">Reference proteome</keyword>
<proteinExistence type="predicted"/>
<accession>A0ABV9SAE0</accession>
<evidence type="ECO:0000313" key="2">
    <source>
        <dbReference type="Proteomes" id="UP001595859"/>
    </source>
</evidence>
<protein>
    <recommendedName>
        <fullName evidence="3">Alpha/beta hydrolase family protein</fullName>
    </recommendedName>
</protein>
<comment type="caution">
    <text evidence="1">The sequence shown here is derived from an EMBL/GenBank/DDBJ whole genome shotgun (WGS) entry which is preliminary data.</text>
</comment>
<name>A0ABV9SAE0_9PSEU</name>
<dbReference type="EMBL" id="JBHSIS010000020">
    <property type="protein sequence ID" value="MFC4857631.1"/>
    <property type="molecule type" value="Genomic_DNA"/>
</dbReference>
<evidence type="ECO:0000313" key="1">
    <source>
        <dbReference type="EMBL" id="MFC4857631.1"/>
    </source>
</evidence>
<reference evidence="2" key="1">
    <citation type="journal article" date="2019" name="Int. J. Syst. Evol. Microbiol.">
        <title>The Global Catalogue of Microorganisms (GCM) 10K type strain sequencing project: providing services to taxonomists for standard genome sequencing and annotation.</title>
        <authorList>
            <consortium name="The Broad Institute Genomics Platform"/>
            <consortium name="The Broad Institute Genome Sequencing Center for Infectious Disease"/>
            <person name="Wu L."/>
            <person name="Ma J."/>
        </authorList>
    </citation>
    <scope>NUCLEOTIDE SEQUENCE [LARGE SCALE GENOMIC DNA]</scope>
    <source>
        <strain evidence="2">ZS-22-S1</strain>
    </source>
</reference>